<dbReference type="EMBL" id="UWOC01000195">
    <property type="protein sequence ID" value="VCU11330.1"/>
    <property type="molecule type" value="Genomic_DNA"/>
</dbReference>
<accession>A0A3S4B815</accession>
<keyword evidence="1" id="KW-1133">Transmembrane helix</keyword>
<organism evidence="2 3">
    <name type="scientific">Rhodoplanes serenus</name>
    <dbReference type="NCBI Taxonomy" id="200615"/>
    <lineage>
        <taxon>Bacteria</taxon>
        <taxon>Pseudomonadati</taxon>
        <taxon>Pseudomonadota</taxon>
        <taxon>Alphaproteobacteria</taxon>
        <taxon>Hyphomicrobiales</taxon>
        <taxon>Nitrobacteraceae</taxon>
        <taxon>Rhodoplanes</taxon>
    </lineage>
</organism>
<feature type="transmembrane region" description="Helical" evidence="1">
    <location>
        <begin position="30"/>
        <end position="47"/>
    </location>
</feature>
<evidence type="ECO:0000313" key="3">
    <source>
        <dbReference type="Proteomes" id="UP000289200"/>
    </source>
</evidence>
<dbReference type="RefSeq" id="WP_129611323.1">
    <property type="nucleotide sequence ID" value="NZ_UWOC01000195.1"/>
</dbReference>
<protein>
    <submittedName>
        <fullName evidence="2">Uncharacterized protein</fullName>
    </submittedName>
</protein>
<proteinExistence type="predicted"/>
<comment type="caution">
    <text evidence="2">The sequence shown here is derived from an EMBL/GenBank/DDBJ whole genome shotgun (WGS) entry which is preliminary data.</text>
</comment>
<evidence type="ECO:0000256" key="1">
    <source>
        <dbReference type="SAM" id="Phobius"/>
    </source>
</evidence>
<keyword evidence="1" id="KW-0472">Membrane</keyword>
<sequence length="229" mass="26298">MIIIFSTLGIFCAVLGGFIAQSKNKNVALWMLTCAIFPILGLIVLLVSQRESSLVDKVSTALRQPGLNPLSDQKKLYDEKKWNALVQYDPEINKIHYSLKPHGQDYVDQLAEAYMAINDKSYLEKIHKAILEKIKQDTENGQEKLRKKLNDPDFITNYIQTHRLMLLKSKIGPIIRLPDDSIIAEVNGSIVKFKTTKDFRGNFNDRTRWDSVTDIQSTLKVFNKYRDHV</sequence>
<evidence type="ECO:0000313" key="2">
    <source>
        <dbReference type="EMBL" id="VCU11330.1"/>
    </source>
</evidence>
<name>A0A3S4B815_9BRAD</name>
<dbReference type="OrthoDB" id="5397355at2"/>
<gene>
    <name evidence="2" type="ORF">RHODGE_RHODGE_04541</name>
</gene>
<keyword evidence="3" id="KW-1185">Reference proteome</keyword>
<keyword evidence="1" id="KW-0812">Transmembrane</keyword>
<reference evidence="3" key="1">
    <citation type="submission" date="2018-10" db="EMBL/GenBank/DDBJ databases">
        <authorList>
            <person name="Peiro R."/>
            <person name="Begona"/>
            <person name="Cbmso G."/>
            <person name="Lopez M."/>
            <person name="Gonzalez S."/>
            <person name="Sacristan E."/>
            <person name="Castillo E."/>
        </authorList>
    </citation>
    <scope>NUCLEOTIDE SEQUENCE [LARGE SCALE GENOMIC DNA]</scope>
</reference>
<dbReference type="AlphaFoldDB" id="A0A3S4B815"/>
<dbReference type="Proteomes" id="UP000289200">
    <property type="component" value="Unassembled WGS sequence"/>
</dbReference>